<feature type="transmembrane region" description="Helical" evidence="15">
    <location>
        <begin position="678"/>
        <end position="703"/>
    </location>
</feature>
<keyword evidence="5 15" id="KW-0812">Transmembrane</keyword>
<evidence type="ECO:0000256" key="8">
    <source>
        <dbReference type="ARBA" id="ARBA00023004"/>
    </source>
</evidence>
<dbReference type="InterPro" id="IPR027417">
    <property type="entry name" value="P-loop_NTPase"/>
</dbReference>
<feature type="transmembrane region" description="Helical" evidence="15">
    <location>
        <begin position="392"/>
        <end position="415"/>
    </location>
</feature>
<feature type="domain" description="FeoB-type G" evidence="16">
    <location>
        <begin position="2"/>
        <end position="162"/>
    </location>
</feature>
<proteinExistence type="inferred from homology"/>
<dbReference type="InterPro" id="IPR011640">
    <property type="entry name" value="Fe2_transport_prot_B_C"/>
</dbReference>
<evidence type="ECO:0000256" key="14">
    <source>
        <dbReference type="PIRSR" id="PIRSR603373-2"/>
    </source>
</evidence>
<evidence type="ECO:0000313" key="18">
    <source>
        <dbReference type="Proteomes" id="UP000733611"/>
    </source>
</evidence>
<gene>
    <name evidence="17" type="primary">feoB</name>
    <name evidence="17" type="ORF">H9847_05120</name>
</gene>
<comment type="similarity">
    <text evidence="15">Belongs to the TRAFAC class TrmE-Era-EngA-EngB-Septin-like GTPase superfamily. FeoB GTPase (TC 9.A.8) family.</text>
</comment>
<dbReference type="InterPro" id="IPR003373">
    <property type="entry name" value="Fe2_transport_prot-B"/>
</dbReference>
<evidence type="ECO:0000256" key="6">
    <source>
        <dbReference type="ARBA" id="ARBA00022741"/>
    </source>
</evidence>
<name>A0A948TGC9_9GAMM</name>
<feature type="binding site" evidence="13">
    <location>
        <begin position="34"/>
        <end position="38"/>
    </location>
    <ligand>
        <name>GTP</name>
        <dbReference type="ChEBI" id="CHEBI:37565"/>
        <label>1</label>
    </ligand>
</feature>
<evidence type="ECO:0000256" key="15">
    <source>
        <dbReference type="RuleBase" id="RU362098"/>
    </source>
</evidence>
<feature type="transmembrane region" description="Helical" evidence="15">
    <location>
        <begin position="554"/>
        <end position="571"/>
    </location>
</feature>
<comment type="function">
    <text evidence="15">Probable transporter of a GTP-driven Fe(2+) uptake system.</text>
</comment>
<dbReference type="InterPro" id="IPR011642">
    <property type="entry name" value="Gate_dom"/>
</dbReference>
<evidence type="ECO:0000256" key="1">
    <source>
        <dbReference type="ARBA" id="ARBA00004651"/>
    </source>
</evidence>
<keyword evidence="8 15" id="KW-0408">Iron</keyword>
<organism evidence="17 18">
    <name type="scientific">Candidatus Anaerobiospirillum pullicola</name>
    <dbReference type="NCBI Taxonomy" id="2838451"/>
    <lineage>
        <taxon>Bacteria</taxon>
        <taxon>Pseudomonadati</taxon>
        <taxon>Pseudomonadota</taxon>
        <taxon>Gammaproteobacteria</taxon>
        <taxon>Aeromonadales</taxon>
        <taxon>Succinivibrionaceae</taxon>
        <taxon>Anaerobiospirillum</taxon>
    </lineage>
</organism>
<dbReference type="Gene3D" id="1.10.287.1770">
    <property type="match status" value="1"/>
</dbReference>
<dbReference type="Pfam" id="PF02421">
    <property type="entry name" value="FeoB_N"/>
    <property type="match status" value="1"/>
</dbReference>
<comment type="caution">
    <text evidence="17">The sequence shown here is derived from an EMBL/GenBank/DDBJ whole genome shotgun (WGS) entry which is preliminary data.</text>
</comment>
<feature type="transmembrane region" description="Helical" evidence="15">
    <location>
        <begin position="285"/>
        <end position="302"/>
    </location>
</feature>
<feature type="binding site" evidence="14">
    <location>
        <position position="23"/>
    </location>
    <ligand>
        <name>Mg(2+)</name>
        <dbReference type="ChEBI" id="CHEBI:18420"/>
        <label>2</label>
    </ligand>
</feature>
<dbReference type="PROSITE" id="PS51711">
    <property type="entry name" value="G_FEOB"/>
    <property type="match status" value="1"/>
</dbReference>
<feature type="transmembrane region" description="Helical" evidence="15">
    <location>
        <begin position="578"/>
        <end position="600"/>
    </location>
</feature>
<keyword evidence="7 15" id="KW-1133">Transmembrane helix</keyword>
<dbReference type="GO" id="GO:0005525">
    <property type="term" value="F:GTP binding"/>
    <property type="evidence" value="ECO:0007669"/>
    <property type="project" value="UniProtKB-KW"/>
</dbReference>
<dbReference type="AlphaFoldDB" id="A0A948TGC9"/>
<dbReference type="InterPro" id="IPR030389">
    <property type="entry name" value="G_FEOB_dom"/>
</dbReference>
<keyword evidence="11 15" id="KW-0472">Membrane</keyword>
<feature type="transmembrane region" description="Helical" evidence="15">
    <location>
        <begin position="347"/>
        <end position="372"/>
    </location>
</feature>
<feature type="binding site" evidence="13">
    <location>
        <begin position="9"/>
        <end position="16"/>
    </location>
    <ligand>
        <name>GTP</name>
        <dbReference type="ChEBI" id="CHEBI:37565"/>
        <label>1</label>
    </ligand>
</feature>
<feature type="binding site" evidence="13">
    <location>
        <begin position="142"/>
        <end position="144"/>
    </location>
    <ligand>
        <name>GTP</name>
        <dbReference type="ChEBI" id="CHEBI:37565"/>
        <label>1</label>
    </ligand>
</feature>
<feature type="binding site" evidence="13">
    <location>
        <begin position="113"/>
        <end position="116"/>
    </location>
    <ligand>
        <name>GTP</name>
        <dbReference type="ChEBI" id="CHEBI:37565"/>
        <label>1</label>
    </ligand>
</feature>
<keyword evidence="14" id="KW-0479">Metal-binding</keyword>
<keyword evidence="2 15" id="KW-0813">Transport</keyword>
<feature type="transmembrane region" description="Helical" evidence="15">
    <location>
        <begin position="620"/>
        <end position="640"/>
    </location>
</feature>
<keyword evidence="10 13" id="KW-0342">GTP-binding</keyword>
<evidence type="ECO:0000256" key="10">
    <source>
        <dbReference type="ARBA" id="ARBA00023134"/>
    </source>
</evidence>
<dbReference type="InterPro" id="IPR041069">
    <property type="entry name" value="FeoB_Cyto"/>
</dbReference>
<dbReference type="GO" id="GO:0005886">
    <property type="term" value="C:plasma membrane"/>
    <property type="evidence" value="ECO:0007669"/>
    <property type="project" value="UniProtKB-SubCell"/>
</dbReference>
<evidence type="ECO:0000313" key="17">
    <source>
        <dbReference type="EMBL" id="MBU3844237.1"/>
    </source>
</evidence>
<feature type="transmembrane region" description="Helical" evidence="15">
    <location>
        <begin position="516"/>
        <end position="534"/>
    </location>
</feature>
<reference evidence="17" key="1">
    <citation type="journal article" date="2021" name="PeerJ">
        <title>Extensive microbial diversity within the chicken gut microbiome revealed by metagenomics and culture.</title>
        <authorList>
            <person name="Gilroy R."/>
            <person name="Ravi A."/>
            <person name="Getino M."/>
            <person name="Pursley I."/>
            <person name="Horton D.L."/>
            <person name="Alikhan N.F."/>
            <person name="Baker D."/>
            <person name="Gharbi K."/>
            <person name="Hall N."/>
            <person name="Watson M."/>
            <person name="Adriaenssens E.M."/>
            <person name="Foster-Nyarko E."/>
            <person name="Jarju S."/>
            <person name="Secka A."/>
            <person name="Antonio M."/>
            <person name="Oren A."/>
            <person name="Chaudhuri R.R."/>
            <person name="La Ragione R."/>
            <person name="Hildebrand F."/>
            <person name="Pallen M.J."/>
        </authorList>
    </citation>
    <scope>NUCLEOTIDE SEQUENCE</scope>
    <source>
        <strain evidence="17">378</strain>
    </source>
</reference>
<accession>A0A948TGC9</accession>
<dbReference type="PANTHER" id="PTHR43185:SF1">
    <property type="entry name" value="FE(2+) TRANSPORTER FEOB"/>
    <property type="match status" value="1"/>
</dbReference>
<evidence type="ECO:0000256" key="4">
    <source>
        <dbReference type="ARBA" id="ARBA00022496"/>
    </source>
</evidence>
<feature type="binding site" evidence="14">
    <location>
        <position position="24"/>
    </location>
    <ligand>
        <name>Mg(2+)</name>
        <dbReference type="ChEBI" id="CHEBI:18420"/>
        <label>2</label>
    </ligand>
</feature>
<feature type="transmembrane region" description="Helical" evidence="15">
    <location>
        <begin position="652"/>
        <end position="672"/>
    </location>
</feature>
<feature type="binding site" evidence="14">
    <location>
        <position position="20"/>
    </location>
    <ligand>
        <name>Mg(2+)</name>
        <dbReference type="ChEBI" id="CHEBI:18420"/>
        <label>2</label>
    </ligand>
</feature>
<dbReference type="GO" id="GO:0046872">
    <property type="term" value="F:metal ion binding"/>
    <property type="evidence" value="ECO:0007669"/>
    <property type="project" value="UniProtKB-KW"/>
</dbReference>
<evidence type="ECO:0000256" key="5">
    <source>
        <dbReference type="ARBA" id="ARBA00022692"/>
    </source>
</evidence>
<evidence type="ECO:0000259" key="16">
    <source>
        <dbReference type="PROSITE" id="PS51711"/>
    </source>
</evidence>
<dbReference type="Gene3D" id="3.40.50.300">
    <property type="entry name" value="P-loop containing nucleotide triphosphate hydrolases"/>
    <property type="match status" value="1"/>
</dbReference>
<dbReference type="InterPro" id="IPR050860">
    <property type="entry name" value="FeoB_GTPase"/>
</dbReference>
<evidence type="ECO:0000256" key="3">
    <source>
        <dbReference type="ARBA" id="ARBA00022475"/>
    </source>
</evidence>
<dbReference type="NCBIfam" id="TIGR00437">
    <property type="entry name" value="feoB"/>
    <property type="match status" value="1"/>
</dbReference>
<dbReference type="Pfam" id="PF07664">
    <property type="entry name" value="FeoB_C"/>
    <property type="match status" value="1"/>
</dbReference>
<evidence type="ECO:0000256" key="2">
    <source>
        <dbReference type="ARBA" id="ARBA00022448"/>
    </source>
</evidence>
<keyword evidence="6 13" id="KW-0547">Nucleotide-binding</keyword>
<feature type="transmembrane region" description="Helical" evidence="15">
    <location>
        <begin position="457"/>
        <end position="477"/>
    </location>
</feature>
<dbReference type="EMBL" id="JAHLFE010000103">
    <property type="protein sequence ID" value="MBU3844237.1"/>
    <property type="molecule type" value="Genomic_DNA"/>
</dbReference>
<evidence type="ECO:0000256" key="12">
    <source>
        <dbReference type="NCBIfam" id="TIGR00437"/>
    </source>
</evidence>
<dbReference type="Pfam" id="PF17910">
    <property type="entry name" value="FeoB_Cyto"/>
    <property type="match status" value="1"/>
</dbReference>
<dbReference type="Proteomes" id="UP000733611">
    <property type="component" value="Unassembled WGS sequence"/>
</dbReference>
<keyword evidence="4 15" id="KW-0410">Iron transport</keyword>
<dbReference type="GO" id="GO:0015093">
    <property type="term" value="F:ferrous iron transmembrane transporter activity"/>
    <property type="evidence" value="ECO:0007669"/>
    <property type="project" value="UniProtKB-UniRule"/>
</dbReference>
<reference evidence="17" key="2">
    <citation type="submission" date="2021-04" db="EMBL/GenBank/DDBJ databases">
        <authorList>
            <person name="Gilroy R."/>
        </authorList>
    </citation>
    <scope>NUCLEOTIDE SEQUENCE</scope>
    <source>
        <strain evidence="17">378</strain>
    </source>
</reference>
<keyword evidence="14" id="KW-0460">Magnesium</keyword>
<dbReference type="CDD" id="cd01879">
    <property type="entry name" value="FeoB"/>
    <property type="match status" value="1"/>
</dbReference>
<keyword evidence="3" id="KW-1003">Cell membrane</keyword>
<dbReference type="Pfam" id="PF07670">
    <property type="entry name" value="Gate"/>
    <property type="match status" value="2"/>
</dbReference>
<protein>
    <recommendedName>
        <fullName evidence="12 15">Ferrous iron transport protein B</fullName>
    </recommendedName>
</protein>
<evidence type="ECO:0000256" key="7">
    <source>
        <dbReference type="ARBA" id="ARBA00022989"/>
    </source>
</evidence>
<evidence type="ECO:0000256" key="13">
    <source>
        <dbReference type="PIRSR" id="PIRSR603373-1"/>
    </source>
</evidence>
<sequence length="720" mass="78037">MSKTIVLAGNQNCGKTTLFNCITGANQYVGNWPGVTLDRVSGYVASQDLKVVDLPGLYSLSPYSPEEIVSRRFLLEGKYDVIVNVVDATHLDRSLSLTCELLSFKRPMVLAINMMDLAAKEHLEIDLKALEKTLGVPVVAISAAANENIDALFAAIKQAQVSPAVVYDEVLQESINKIATALTAADSSLQAAANSKGESSNFIALSLLQHDKNYLALYQDKEALLSEVNKEVLSLEKHFGTDVESLIAQERYAFIDRTLKQVVTTGQGRYNSLSQRIDNIVTNRFLAIPIFAFIVYMVYYLAVSTIGTMGTDYANDVLFGEYATNAATALMTSINAPEWLSGLVIDGIIGGVGAVLGFVPQMIVLFILLSLLEQSGYMTRVAFVLDRIFRHFGLSGRCFIPMIVATGCGVPAVMATNSIDNINEKRITIITTTFMPCSAKLPILAMIAAAFFPESTLVAPAIYFLAIFAIAFTALVLKKDSAFNEEVSPFVMEMPNYTMPKLRNVLRSTYERCRAFVIKAGTVIFTTVVAIWFLSNFNFVDGGFGMVDVSDSMLAAFGSALAFIFIPLGFASWQASVAIITGLLAKENVVGTLAVLLGLGEVAEDDASLGAALHGEFTTSSAALAFLAFNLFSTPCIAALGAMKRQLQSKRLFIFAIVYMLAFSYSLSLIIYELGGLIMGQVAFGPGTVVAIALVLVGLYLVFRPERKNRVNLRIPAKQI</sequence>
<dbReference type="PANTHER" id="PTHR43185">
    <property type="entry name" value="FERROUS IRON TRANSPORT PROTEIN B"/>
    <property type="match status" value="1"/>
</dbReference>
<evidence type="ECO:0000256" key="9">
    <source>
        <dbReference type="ARBA" id="ARBA00023065"/>
    </source>
</evidence>
<evidence type="ECO:0000256" key="11">
    <source>
        <dbReference type="ARBA" id="ARBA00023136"/>
    </source>
</evidence>
<keyword evidence="9" id="KW-0406">Ion transport</keyword>
<dbReference type="SUPFAM" id="SSF52540">
    <property type="entry name" value="P-loop containing nucleoside triphosphate hydrolases"/>
    <property type="match status" value="1"/>
</dbReference>
<comment type="subcellular location">
    <subcellularLocation>
        <location evidence="15">Cell inner membrane</location>
        <topology evidence="15">Multi-pass membrane protein</topology>
    </subcellularLocation>
    <subcellularLocation>
        <location evidence="1">Cell membrane</location>
        <topology evidence="1">Multi-pass membrane protein</topology>
    </subcellularLocation>
</comment>
<feature type="binding site" evidence="13">
    <location>
        <begin position="53"/>
        <end position="56"/>
    </location>
    <ligand>
        <name>GTP</name>
        <dbReference type="ChEBI" id="CHEBI:37565"/>
        <label>1</label>
    </ligand>
</feature>